<dbReference type="InterPro" id="IPR011324">
    <property type="entry name" value="Cytotoxic_necrot_fac-like_cat"/>
</dbReference>
<evidence type="ECO:0000256" key="7">
    <source>
        <dbReference type="ARBA" id="ARBA00047989"/>
    </source>
</evidence>
<gene>
    <name evidence="11" type="ORF">GCM10011503_28790</name>
</gene>
<sequence length="259" mass="28275">MATIPHILAPRIAGMNGIRHGFFGRQGGTSEGIYDSLNLGLGSDDKPKAVMRNRRLVADQIGATEVDHLLSCHQVHSDIAILATMPWGPNRPQADGMVTNLPGIALCILTADCVPVLFADRKAGVIGACHAGWKGALGGICEATIAKMEEAGAQRKDIHAAVGPCIGQESYEVGPEFRDTFLAEAPWSANLFHPGEGDRFHFNIETFVKNRLTKQKLAWVDVIGHDTCEMDDMYFSNRRRNHRGEPDYGRQGSVIMLED</sequence>
<organism evidence="11 12">
    <name type="scientific">Henriciella pelagia</name>
    <dbReference type="NCBI Taxonomy" id="1977912"/>
    <lineage>
        <taxon>Bacteria</taxon>
        <taxon>Pseudomonadati</taxon>
        <taxon>Pseudomonadota</taxon>
        <taxon>Alphaproteobacteria</taxon>
        <taxon>Hyphomonadales</taxon>
        <taxon>Hyphomonadaceae</taxon>
        <taxon>Henriciella</taxon>
    </lineage>
</organism>
<protein>
    <recommendedName>
        <fullName evidence="10">Purine nucleoside phosphorylase</fullName>
    </recommendedName>
</protein>
<dbReference type="InterPro" id="IPR038371">
    <property type="entry name" value="Cu_polyphenol_OxRdtase_sf"/>
</dbReference>
<reference evidence="12" key="1">
    <citation type="journal article" date="2019" name="Int. J. Syst. Evol. Microbiol.">
        <title>The Global Catalogue of Microorganisms (GCM) 10K type strain sequencing project: providing services to taxonomists for standard genome sequencing and annotation.</title>
        <authorList>
            <consortium name="The Broad Institute Genomics Platform"/>
            <consortium name="The Broad Institute Genome Sequencing Center for Infectious Disease"/>
            <person name="Wu L."/>
            <person name="Ma J."/>
        </authorList>
    </citation>
    <scope>NUCLEOTIDE SEQUENCE [LARGE SCALE GENOMIC DNA]</scope>
    <source>
        <strain evidence="12">CGMCC 1.15928</strain>
    </source>
</reference>
<comment type="catalytic activity">
    <reaction evidence="9">
        <text>S-methyl-5'-thioadenosine + phosphate = 5-(methylsulfanyl)-alpha-D-ribose 1-phosphate + adenine</text>
        <dbReference type="Rhea" id="RHEA:11852"/>
        <dbReference type="ChEBI" id="CHEBI:16708"/>
        <dbReference type="ChEBI" id="CHEBI:17509"/>
        <dbReference type="ChEBI" id="CHEBI:43474"/>
        <dbReference type="ChEBI" id="CHEBI:58533"/>
        <dbReference type="EC" id="2.4.2.28"/>
    </reaction>
    <physiologicalReaction direction="left-to-right" evidence="9">
        <dbReference type="Rhea" id="RHEA:11853"/>
    </physiologicalReaction>
</comment>
<keyword evidence="3" id="KW-0808">Transferase</keyword>
<accession>A0ABQ1JXE5</accession>
<keyword evidence="12" id="KW-1185">Reference proteome</keyword>
<dbReference type="SUPFAM" id="SSF64438">
    <property type="entry name" value="CNF1/YfiH-like putative cysteine hydrolases"/>
    <property type="match status" value="1"/>
</dbReference>
<keyword evidence="4" id="KW-0479">Metal-binding</keyword>
<evidence type="ECO:0000256" key="8">
    <source>
        <dbReference type="ARBA" id="ARBA00048968"/>
    </source>
</evidence>
<dbReference type="EMBL" id="BMKF01000002">
    <property type="protein sequence ID" value="GGB78227.1"/>
    <property type="molecule type" value="Genomic_DNA"/>
</dbReference>
<dbReference type="NCBIfam" id="TIGR00726">
    <property type="entry name" value="peptidoglycan editing factor PgeF"/>
    <property type="match status" value="1"/>
</dbReference>
<dbReference type="PANTHER" id="PTHR30616">
    <property type="entry name" value="UNCHARACTERIZED PROTEIN YFIH"/>
    <property type="match status" value="1"/>
</dbReference>
<comment type="catalytic activity">
    <reaction evidence="7">
        <text>adenosine + H2O + H(+) = inosine + NH4(+)</text>
        <dbReference type="Rhea" id="RHEA:24408"/>
        <dbReference type="ChEBI" id="CHEBI:15377"/>
        <dbReference type="ChEBI" id="CHEBI:15378"/>
        <dbReference type="ChEBI" id="CHEBI:16335"/>
        <dbReference type="ChEBI" id="CHEBI:17596"/>
        <dbReference type="ChEBI" id="CHEBI:28938"/>
        <dbReference type="EC" id="3.5.4.4"/>
    </reaction>
    <physiologicalReaction direction="left-to-right" evidence="7">
        <dbReference type="Rhea" id="RHEA:24409"/>
    </physiologicalReaction>
</comment>
<keyword evidence="6" id="KW-0862">Zinc</keyword>
<evidence type="ECO:0000256" key="5">
    <source>
        <dbReference type="ARBA" id="ARBA00022801"/>
    </source>
</evidence>
<comment type="similarity">
    <text evidence="2 10">Belongs to the purine nucleoside phosphorylase YfiH/LACC1 family.</text>
</comment>
<proteinExistence type="inferred from homology"/>
<evidence type="ECO:0000256" key="3">
    <source>
        <dbReference type="ARBA" id="ARBA00022679"/>
    </source>
</evidence>
<keyword evidence="5" id="KW-0378">Hydrolase</keyword>
<dbReference type="RefSeq" id="WP_233124090.1">
    <property type="nucleotide sequence ID" value="NZ_BMKF01000002.1"/>
</dbReference>
<dbReference type="Gene3D" id="3.60.140.10">
    <property type="entry name" value="CNF1/YfiH-like putative cysteine hydrolases"/>
    <property type="match status" value="1"/>
</dbReference>
<evidence type="ECO:0000256" key="10">
    <source>
        <dbReference type="RuleBase" id="RU361274"/>
    </source>
</evidence>
<comment type="catalytic activity">
    <reaction evidence="1">
        <text>inosine + phosphate = alpha-D-ribose 1-phosphate + hypoxanthine</text>
        <dbReference type="Rhea" id="RHEA:27646"/>
        <dbReference type="ChEBI" id="CHEBI:17368"/>
        <dbReference type="ChEBI" id="CHEBI:17596"/>
        <dbReference type="ChEBI" id="CHEBI:43474"/>
        <dbReference type="ChEBI" id="CHEBI:57720"/>
        <dbReference type="EC" id="2.4.2.1"/>
    </reaction>
    <physiologicalReaction direction="left-to-right" evidence="1">
        <dbReference type="Rhea" id="RHEA:27647"/>
    </physiologicalReaction>
</comment>
<evidence type="ECO:0000256" key="4">
    <source>
        <dbReference type="ARBA" id="ARBA00022723"/>
    </source>
</evidence>
<evidence type="ECO:0000256" key="1">
    <source>
        <dbReference type="ARBA" id="ARBA00000553"/>
    </source>
</evidence>
<comment type="catalytic activity">
    <reaction evidence="8">
        <text>adenosine + phosphate = alpha-D-ribose 1-phosphate + adenine</text>
        <dbReference type="Rhea" id="RHEA:27642"/>
        <dbReference type="ChEBI" id="CHEBI:16335"/>
        <dbReference type="ChEBI" id="CHEBI:16708"/>
        <dbReference type="ChEBI" id="CHEBI:43474"/>
        <dbReference type="ChEBI" id="CHEBI:57720"/>
        <dbReference type="EC" id="2.4.2.1"/>
    </reaction>
    <physiologicalReaction direction="left-to-right" evidence="8">
        <dbReference type="Rhea" id="RHEA:27643"/>
    </physiologicalReaction>
</comment>
<evidence type="ECO:0000313" key="11">
    <source>
        <dbReference type="EMBL" id="GGB78227.1"/>
    </source>
</evidence>
<evidence type="ECO:0000313" key="12">
    <source>
        <dbReference type="Proteomes" id="UP000628854"/>
    </source>
</evidence>
<evidence type="ECO:0000256" key="9">
    <source>
        <dbReference type="ARBA" id="ARBA00049893"/>
    </source>
</evidence>
<dbReference type="Pfam" id="PF02578">
    <property type="entry name" value="Cu-oxidase_4"/>
    <property type="match status" value="1"/>
</dbReference>
<comment type="caution">
    <text evidence="11">The sequence shown here is derived from an EMBL/GenBank/DDBJ whole genome shotgun (WGS) entry which is preliminary data.</text>
</comment>
<dbReference type="InterPro" id="IPR003730">
    <property type="entry name" value="Cu_polyphenol_OxRdtase"/>
</dbReference>
<dbReference type="PANTHER" id="PTHR30616:SF2">
    <property type="entry name" value="PURINE NUCLEOSIDE PHOSPHORYLASE LACC1"/>
    <property type="match status" value="1"/>
</dbReference>
<dbReference type="Proteomes" id="UP000628854">
    <property type="component" value="Unassembled WGS sequence"/>
</dbReference>
<evidence type="ECO:0000256" key="6">
    <source>
        <dbReference type="ARBA" id="ARBA00022833"/>
    </source>
</evidence>
<dbReference type="CDD" id="cd16833">
    <property type="entry name" value="YfiH"/>
    <property type="match status" value="1"/>
</dbReference>
<evidence type="ECO:0000256" key="2">
    <source>
        <dbReference type="ARBA" id="ARBA00007353"/>
    </source>
</evidence>
<name>A0ABQ1JXE5_9PROT</name>